<reference evidence="13" key="1">
    <citation type="journal article" date="2020" name="Int. J. Syst. Evol. Microbiol.">
        <title>Alteromonas alba sp. nov., a marine bacterium isolated from the seawater of the West Pacific Ocean.</title>
        <authorList>
            <person name="Sun C."/>
            <person name="Wu Y.-H."/>
            <person name="Xamxidin M."/>
            <person name="Cheng H."/>
            <person name="Xu X.-W."/>
        </authorList>
    </citation>
    <scope>NUCLEOTIDE SEQUENCE [LARGE SCALE GENOMIC DNA]</scope>
    <source>
        <strain evidence="13">190</strain>
    </source>
</reference>
<evidence type="ECO:0000256" key="9">
    <source>
        <dbReference type="ARBA" id="ARBA00030781"/>
    </source>
</evidence>
<evidence type="ECO:0000256" key="6">
    <source>
        <dbReference type="ARBA" id="ARBA00026066"/>
    </source>
</evidence>
<dbReference type="EC" id="2.8.1.12" evidence="3"/>
<dbReference type="GO" id="GO:0006777">
    <property type="term" value="P:Mo-molybdopterin cofactor biosynthetic process"/>
    <property type="evidence" value="ECO:0007669"/>
    <property type="project" value="UniProtKB-KW"/>
</dbReference>
<name>A0A2S9V988_9ALTE</name>
<gene>
    <name evidence="12" type="ORF">C6Y40_13770</name>
</gene>
<dbReference type="InterPro" id="IPR003448">
    <property type="entry name" value="Mopterin_biosynth_MoaE"/>
</dbReference>
<comment type="pathway">
    <text evidence="1">Cofactor biosynthesis; molybdopterin biosynthesis.</text>
</comment>
<dbReference type="AlphaFoldDB" id="A0A2S9V988"/>
<dbReference type="InterPro" id="IPR036563">
    <property type="entry name" value="MoaE_sf"/>
</dbReference>
<keyword evidence="13" id="KW-1185">Reference proteome</keyword>
<evidence type="ECO:0000256" key="5">
    <source>
        <dbReference type="ARBA" id="ARBA00023150"/>
    </source>
</evidence>
<dbReference type="CDD" id="cd00756">
    <property type="entry name" value="MoaE"/>
    <property type="match status" value="1"/>
</dbReference>
<keyword evidence="5" id="KW-0501">Molybdenum cofactor biosynthesis</keyword>
<evidence type="ECO:0000256" key="8">
    <source>
        <dbReference type="ARBA" id="ARBA00030407"/>
    </source>
</evidence>
<dbReference type="GO" id="GO:0030366">
    <property type="term" value="F:molybdopterin synthase activity"/>
    <property type="evidence" value="ECO:0007669"/>
    <property type="project" value="UniProtKB-EC"/>
</dbReference>
<evidence type="ECO:0000256" key="11">
    <source>
        <dbReference type="ARBA" id="ARBA00049878"/>
    </source>
</evidence>
<dbReference type="Gene3D" id="3.90.1170.40">
    <property type="entry name" value="Molybdopterin biosynthesis MoaE subunit"/>
    <property type="match status" value="1"/>
</dbReference>
<organism evidence="12 13">
    <name type="scientific">Alteromonas alba</name>
    <dbReference type="NCBI Taxonomy" id="2079529"/>
    <lineage>
        <taxon>Bacteria</taxon>
        <taxon>Pseudomonadati</taxon>
        <taxon>Pseudomonadota</taxon>
        <taxon>Gammaproteobacteria</taxon>
        <taxon>Alteromonadales</taxon>
        <taxon>Alteromonadaceae</taxon>
        <taxon>Alteromonas/Salinimonas group</taxon>
        <taxon>Alteromonas</taxon>
    </lineage>
</organism>
<comment type="similarity">
    <text evidence="2">Belongs to the MoaE family.</text>
</comment>
<evidence type="ECO:0000256" key="2">
    <source>
        <dbReference type="ARBA" id="ARBA00005426"/>
    </source>
</evidence>
<dbReference type="RefSeq" id="WP_105935092.1">
    <property type="nucleotide sequence ID" value="NZ_PVNP01000149.1"/>
</dbReference>
<comment type="subunit">
    <text evidence="6">Heterotetramer of 2 MoaD subunits and 2 MoaE subunits. Also stable as homodimer. The enzyme changes between these two forms during catalysis.</text>
</comment>
<proteinExistence type="inferred from homology"/>
<comment type="catalytic activity">
    <reaction evidence="11">
        <text>2 [molybdopterin-synthase sulfur-carrier protein]-C-terminal-Gly-aminoethanethioate + cyclic pyranopterin phosphate + H2O = molybdopterin + 2 [molybdopterin-synthase sulfur-carrier protein]-C-terminal Gly-Gly + 2 H(+)</text>
        <dbReference type="Rhea" id="RHEA:26333"/>
        <dbReference type="Rhea" id="RHEA-COMP:12202"/>
        <dbReference type="Rhea" id="RHEA-COMP:19907"/>
        <dbReference type="ChEBI" id="CHEBI:15377"/>
        <dbReference type="ChEBI" id="CHEBI:15378"/>
        <dbReference type="ChEBI" id="CHEBI:58698"/>
        <dbReference type="ChEBI" id="CHEBI:59648"/>
        <dbReference type="ChEBI" id="CHEBI:90778"/>
        <dbReference type="ChEBI" id="CHEBI:232372"/>
        <dbReference type="EC" id="2.8.1.12"/>
    </reaction>
</comment>
<evidence type="ECO:0000313" key="13">
    <source>
        <dbReference type="Proteomes" id="UP000238949"/>
    </source>
</evidence>
<accession>A0A2S9V988</accession>
<dbReference type="Pfam" id="PF02391">
    <property type="entry name" value="MoaE"/>
    <property type="match status" value="1"/>
</dbReference>
<dbReference type="PANTHER" id="PTHR23404">
    <property type="entry name" value="MOLYBDOPTERIN SYNTHASE RELATED"/>
    <property type="match status" value="1"/>
</dbReference>
<dbReference type="Proteomes" id="UP000238949">
    <property type="component" value="Unassembled WGS sequence"/>
</dbReference>
<comment type="caution">
    <text evidence="12">The sequence shown here is derived from an EMBL/GenBank/DDBJ whole genome shotgun (WGS) entry which is preliminary data.</text>
</comment>
<evidence type="ECO:0000256" key="1">
    <source>
        <dbReference type="ARBA" id="ARBA00005046"/>
    </source>
</evidence>
<sequence length="157" mass="17329">MFARVSEADFSQQALYDELCLNNQASQSGAVVTFTGRVRDYNAEGAIDGIELEYYPGMTESALQQLLAQATTRFGLTNAGIVHRVGRLPNQAQIVWVGTCAAHRQDAFSAASYIMDMLKQSVPIWKKEWAGDTSTWVAAKGTDNEAAMRWLTDDKDD</sequence>
<dbReference type="OrthoDB" id="9803224at2"/>
<dbReference type="EMBL" id="PVNP01000149">
    <property type="protein sequence ID" value="PRO72998.1"/>
    <property type="molecule type" value="Genomic_DNA"/>
</dbReference>
<evidence type="ECO:0000256" key="7">
    <source>
        <dbReference type="ARBA" id="ARBA00029745"/>
    </source>
</evidence>
<evidence type="ECO:0000256" key="4">
    <source>
        <dbReference type="ARBA" id="ARBA00013858"/>
    </source>
</evidence>
<evidence type="ECO:0000256" key="3">
    <source>
        <dbReference type="ARBA" id="ARBA00011950"/>
    </source>
</evidence>
<evidence type="ECO:0000256" key="10">
    <source>
        <dbReference type="ARBA" id="ARBA00032474"/>
    </source>
</evidence>
<dbReference type="UniPathway" id="UPA00344"/>
<evidence type="ECO:0000313" key="12">
    <source>
        <dbReference type="EMBL" id="PRO72998.1"/>
    </source>
</evidence>
<protein>
    <recommendedName>
        <fullName evidence="4">Molybdopterin synthase catalytic subunit</fullName>
        <ecNumber evidence="3">2.8.1.12</ecNumber>
    </recommendedName>
    <alternativeName>
        <fullName evidence="9">MPT synthase subunit 2</fullName>
    </alternativeName>
    <alternativeName>
        <fullName evidence="7">Molybdenum cofactor biosynthesis protein E</fullName>
    </alternativeName>
    <alternativeName>
        <fullName evidence="8">Molybdopterin-converting factor large subunit</fullName>
    </alternativeName>
    <alternativeName>
        <fullName evidence="10">Molybdopterin-converting factor subunit 2</fullName>
    </alternativeName>
</protein>
<dbReference type="SUPFAM" id="SSF54690">
    <property type="entry name" value="Molybdopterin synthase subunit MoaE"/>
    <property type="match status" value="1"/>
</dbReference>